<dbReference type="Gene3D" id="3.90.1680.10">
    <property type="entry name" value="SOS response associated peptidase-like"/>
    <property type="match status" value="1"/>
</dbReference>
<evidence type="ECO:0000313" key="9">
    <source>
        <dbReference type="EMBL" id="OAI93512.1"/>
    </source>
</evidence>
<dbReference type="GO" id="GO:0016829">
    <property type="term" value="F:lyase activity"/>
    <property type="evidence" value="ECO:0007669"/>
    <property type="project" value="UniProtKB-KW"/>
</dbReference>
<evidence type="ECO:0000256" key="6">
    <source>
        <dbReference type="ARBA" id="ARBA00023125"/>
    </source>
</evidence>
<dbReference type="EMBL" id="LUCV01000011">
    <property type="protein sequence ID" value="OAI93512.1"/>
    <property type="molecule type" value="Genomic_DNA"/>
</dbReference>
<dbReference type="SUPFAM" id="SSF143081">
    <property type="entry name" value="BB1717-like"/>
    <property type="match status" value="1"/>
</dbReference>
<evidence type="ECO:0000256" key="2">
    <source>
        <dbReference type="ARBA" id="ARBA00022670"/>
    </source>
</evidence>
<keyword evidence="3" id="KW-0227">DNA damage</keyword>
<dbReference type="PANTHER" id="PTHR13604:SF0">
    <property type="entry name" value="ABASIC SITE PROCESSING PROTEIN HMCES"/>
    <property type="match status" value="1"/>
</dbReference>
<dbReference type="Proteomes" id="UP000077752">
    <property type="component" value="Unassembled WGS sequence"/>
</dbReference>
<dbReference type="InterPro" id="IPR003738">
    <property type="entry name" value="SRAP"/>
</dbReference>
<dbReference type="GO" id="GO:0006508">
    <property type="term" value="P:proteolysis"/>
    <property type="evidence" value="ECO:0007669"/>
    <property type="project" value="UniProtKB-KW"/>
</dbReference>
<comment type="similarity">
    <text evidence="1 8">Belongs to the SOS response-associated peptidase family.</text>
</comment>
<dbReference type="GO" id="GO:0106300">
    <property type="term" value="P:protein-DNA covalent cross-linking repair"/>
    <property type="evidence" value="ECO:0007669"/>
    <property type="project" value="InterPro"/>
</dbReference>
<dbReference type="PANTHER" id="PTHR13604">
    <property type="entry name" value="DC12-RELATED"/>
    <property type="match status" value="1"/>
</dbReference>
<comment type="caution">
    <text evidence="9">The sequence shown here is derived from an EMBL/GenBank/DDBJ whole genome shotgun (WGS) entry which is preliminary data.</text>
</comment>
<dbReference type="InterPro" id="IPR036590">
    <property type="entry name" value="SRAP-like"/>
</dbReference>
<gene>
    <name evidence="9" type="ORF">AYO28_14060</name>
</gene>
<keyword evidence="7" id="KW-0456">Lyase</keyword>
<name>A0A177SRB4_PSEPU</name>
<evidence type="ECO:0000256" key="8">
    <source>
        <dbReference type="RuleBase" id="RU364100"/>
    </source>
</evidence>
<dbReference type="AlphaFoldDB" id="A0A177SRB4"/>
<dbReference type="GO" id="GO:0003697">
    <property type="term" value="F:single-stranded DNA binding"/>
    <property type="evidence" value="ECO:0007669"/>
    <property type="project" value="InterPro"/>
</dbReference>
<evidence type="ECO:0000313" key="10">
    <source>
        <dbReference type="Proteomes" id="UP000077752"/>
    </source>
</evidence>
<protein>
    <recommendedName>
        <fullName evidence="8">Abasic site processing protein</fullName>
        <ecNumber evidence="8">3.4.-.-</ecNumber>
    </recommendedName>
</protein>
<proteinExistence type="inferred from homology"/>
<dbReference type="GO" id="GO:0008233">
    <property type="term" value="F:peptidase activity"/>
    <property type="evidence" value="ECO:0007669"/>
    <property type="project" value="UniProtKB-KW"/>
</dbReference>
<reference evidence="9 10" key="1">
    <citation type="submission" date="2016-03" db="EMBL/GenBank/DDBJ databases">
        <title>Draft Genome Assembly of Pseudomonas putida strain CBF10-2.</title>
        <authorList>
            <person name="Iyer R.S."/>
            <person name="Damania A."/>
        </authorList>
    </citation>
    <scope>NUCLEOTIDE SEQUENCE [LARGE SCALE GENOMIC DNA]</scope>
    <source>
        <strain evidence="9 10">CBF10-2</strain>
    </source>
</reference>
<evidence type="ECO:0000256" key="7">
    <source>
        <dbReference type="ARBA" id="ARBA00023239"/>
    </source>
</evidence>
<evidence type="ECO:0000256" key="4">
    <source>
        <dbReference type="ARBA" id="ARBA00022801"/>
    </source>
</evidence>
<evidence type="ECO:0000256" key="1">
    <source>
        <dbReference type="ARBA" id="ARBA00008136"/>
    </source>
</evidence>
<dbReference type="EC" id="3.4.-.-" evidence="8"/>
<accession>A0A177SRB4</accession>
<keyword evidence="6" id="KW-0238">DNA-binding</keyword>
<keyword evidence="2 8" id="KW-0645">Protease</keyword>
<keyword evidence="4 8" id="KW-0378">Hydrolase</keyword>
<dbReference type="RefSeq" id="WP_064302339.1">
    <property type="nucleotide sequence ID" value="NZ_LUCV01000011.1"/>
</dbReference>
<dbReference type="Pfam" id="PF02586">
    <property type="entry name" value="SRAP"/>
    <property type="match status" value="1"/>
</dbReference>
<evidence type="ECO:0000256" key="3">
    <source>
        <dbReference type="ARBA" id="ARBA00022763"/>
    </source>
</evidence>
<evidence type="ECO:0000256" key="5">
    <source>
        <dbReference type="ARBA" id="ARBA00023124"/>
    </source>
</evidence>
<organism evidence="9 10">
    <name type="scientific">Pseudomonas putida</name>
    <name type="common">Arthrobacter siderocapsulatus</name>
    <dbReference type="NCBI Taxonomy" id="303"/>
    <lineage>
        <taxon>Bacteria</taxon>
        <taxon>Pseudomonadati</taxon>
        <taxon>Pseudomonadota</taxon>
        <taxon>Gammaproteobacteria</taxon>
        <taxon>Pseudomonadales</taxon>
        <taxon>Pseudomonadaceae</taxon>
        <taxon>Pseudomonas</taxon>
    </lineage>
</organism>
<sequence length="232" mass="25924">MCGRYSIYEDMDTYLRQLSLDLVVINGYDHERINRYNVAPSTRVELIRPAAGGLSVDRVKWGWSPFWAKGKRPELINARAETVMTGKFFKSLWPAGRAVAPANGWFEWIPDPVDAKRKQPFYISAGDDQPLFFAALAEVHPGLEVDERDGFVIITAAADEGLVDIHDRKPLVLTPALAREWLDPDTSTARAAEIVQSGCRPAADFKWHPVSKDVGNVRNQGGQLVQPLEKLP</sequence>
<keyword evidence="5" id="KW-0190">Covalent protein-DNA linkage</keyword>